<evidence type="ECO:0000313" key="2">
    <source>
        <dbReference type="Proteomes" id="UP000184510"/>
    </source>
</evidence>
<dbReference type="STRING" id="1123071.SAMN02745181_3739"/>
<dbReference type="InParanoid" id="A0A1M6S7M9"/>
<dbReference type="OrthoDB" id="9803319at2"/>
<keyword evidence="2" id="KW-1185">Reference proteome</keyword>
<dbReference type="Proteomes" id="UP000184510">
    <property type="component" value="Unassembled WGS sequence"/>
</dbReference>
<dbReference type="AlphaFoldDB" id="A0A1M6S7M9"/>
<proteinExistence type="predicted"/>
<dbReference type="RefSeq" id="WP_143185278.1">
    <property type="nucleotide sequence ID" value="NZ_FQYR01000009.1"/>
</dbReference>
<gene>
    <name evidence="1" type="ORF">SAMN02745181_3739</name>
</gene>
<sequence length="117" mass="13542">MSRESFEQRLPYNARGKYYVCEDCLDCDLCRETAPTIFGRQDDEGASFVKKQPETEEELSLVRESLEGCPCEAIHDDGDVFDWSLPPATKRPAWRVGLAEKPACKHCQPRPWWKFWG</sequence>
<dbReference type="EMBL" id="FQYR01000009">
    <property type="protein sequence ID" value="SHK40527.1"/>
    <property type="molecule type" value="Genomic_DNA"/>
</dbReference>
<protein>
    <submittedName>
        <fullName evidence="1">4Fe-4S single cluster domain of Ferredoxin I</fullName>
    </submittedName>
</protein>
<organism evidence="1 2">
    <name type="scientific">Rubritalea squalenifaciens DSM 18772</name>
    <dbReference type="NCBI Taxonomy" id="1123071"/>
    <lineage>
        <taxon>Bacteria</taxon>
        <taxon>Pseudomonadati</taxon>
        <taxon>Verrucomicrobiota</taxon>
        <taxon>Verrucomicrobiia</taxon>
        <taxon>Verrucomicrobiales</taxon>
        <taxon>Rubritaleaceae</taxon>
        <taxon>Rubritalea</taxon>
    </lineage>
</organism>
<dbReference type="Gene3D" id="3.30.70.20">
    <property type="match status" value="1"/>
</dbReference>
<dbReference type="SUPFAM" id="SSF54862">
    <property type="entry name" value="4Fe-4S ferredoxins"/>
    <property type="match status" value="1"/>
</dbReference>
<dbReference type="Pfam" id="PF13370">
    <property type="entry name" value="Fer4_13"/>
    <property type="match status" value="1"/>
</dbReference>
<accession>A0A1M6S7M9</accession>
<reference evidence="1 2" key="1">
    <citation type="submission" date="2016-11" db="EMBL/GenBank/DDBJ databases">
        <authorList>
            <person name="Jaros S."/>
            <person name="Januszkiewicz K."/>
            <person name="Wedrychowicz H."/>
        </authorList>
    </citation>
    <scope>NUCLEOTIDE SEQUENCE [LARGE SCALE GENOMIC DNA]</scope>
    <source>
        <strain evidence="1 2">DSM 18772</strain>
    </source>
</reference>
<name>A0A1M6S7M9_9BACT</name>
<evidence type="ECO:0000313" key="1">
    <source>
        <dbReference type="EMBL" id="SHK40527.1"/>
    </source>
</evidence>